<evidence type="ECO:0000256" key="1">
    <source>
        <dbReference type="SAM" id="SignalP"/>
    </source>
</evidence>
<gene>
    <name evidence="4" type="ORF">Q3O60_14035</name>
</gene>
<organism evidence="4 5">
    <name type="scientific">Alkalimonas collagenimarina</name>
    <dbReference type="NCBI Taxonomy" id="400390"/>
    <lineage>
        <taxon>Bacteria</taxon>
        <taxon>Pseudomonadati</taxon>
        <taxon>Pseudomonadota</taxon>
        <taxon>Gammaproteobacteria</taxon>
        <taxon>Alkalimonas</taxon>
    </lineage>
</organism>
<dbReference type="Pfam" id="PF11954">
    <property type="entry name" value="DUF3471"/>
    <property type="match status" value="1"/>
</dbReference>
<protein>
    <submittedName>
        <fullName evidence="4">Serine hydrolase</fullName>
    </submittedName>
</protein>
<dbReference type="RefSeq" id="WP_305894572.1">
    <property type="nucleotide sequence ID" value="NZ_JAUZVZ010000023.1"/>
</dbReference>
<dbReference type="Proteomes" id="UP001231616">
    <property type="component" value="Unassembled WGS sequence"/>
</dbReference>
<proteinExistence type="predicted"/>
<evidence type="ECO:0000313" key="4">
    <source>
        <dbReference type="EMBL" id="MDP4537308.1"/>
    </source>
</evidence>
<reference evidence="4 5" key="1">
    <citation type="submission" date="2023-08" db="EMBL/GenBank/DDBJ databases">
        <authorList>
            <person name="Joshi A."/>
            <person name="Thite S."/>
        </authorList>
    </citation>
    <scope>NUCLEOTIDE SEQUENCE [LARGE SCALE GENOMIC DNA]</scope>
    <source>
        <strain evidence="4 5">AC40</strain>
    </source>
</reference>
<comment type="caution">
    <text evidence="4">The sequence shown here is derived from an EMBL/GenBank/DDBJ whole genome shotgun (WGS) entry which is preliminary data.</text>
</comment>
<dbReference type="Gene3D" id="2.40.128.600">
    <property type="match status" value="1"/>
</dbReference>
<keyword evidence="1" id="KW-0732">Signal</keyword>
<dbReference type="GO" id="GO:0016787">
    <property type="term" value="F:hydrolase activity"/>
    <property type="evidence" value="ECO:0007669"/>
    <property type="project" value="UniProtKB-KW"/>
</dbReference>
<dbReference type="InterPro" id="IPR021860">
    <property type="entry name" value="Peptidase_S12_Pab87-rel_C"/>
</dbReference>
<keyword evidence="4" id="KW-0378">Hydrolase</keyword>
<feature type="chain" id="PRO_5046077513" evidence="1">
    <location>
        <begin position="26"/>
        <end position="537"/>
    </location>
</feature>
<dbReference type="EMBL" id="JAUZVZ010000023">
    <property type="protein sequence ID" value="MDP4537308.1"/>
    <property type="molecule type" value="Genomic_DNA"/>
</dbReference>
<dbReference type="InterPro" id="IPR050491">
    <property type="entry name" value="AmpC-like"/>
</dbReference>
<dbReference type="SUPFAM" id="SSF56601">
    <property type="entry name" value="beta-lactamase/transpeptidase-like"/>
    <property type="match status" value="1"/>
</dbReference>
<dbReference type="PANTHER" id="PTHR46825:SF15">
    <property type="entry name" value="BETA-LACTAMASE-RELATED DOMAIN-CONTAINING PROTEIN"/>
    <property type="match status" value="1"/>
</dbReference>
<dbReference type="InterPro" id="IPR001466">
    <property type="entry name" value="Beta-lactam-related"/>
</dbReference>
<feature type="domain" description="Peptidase S12 Pab87-related C-terminal" evidence="3">
    <location>
        <begin position="425"/>
        <end position="504"/>
    </location>
</feature>
<dbReference type="InterPro" id="IPR012338">
    <property type="entry name" value="Beta-lactam/transpept-like"/>
</dbReference>
<feature type="signal peptide" evidence="1">
    <location>
        <begin position="1"/>
        <end position="25"/>
    </location>
</feature>
<keyword evidence="5" id="KW-1185">Reference proteome</keyword>
<evidence type="ECO:0000259" key="2">
    <source>
        <dbReference type="Pfam" id="PF00144"/>
    </source>
</evidence>
<dbReference type="Pfam" id="PF00144">
    <property type="entry name" value="Beta-lactamase"/>
    <property type="match status" value="1"/>
</dbReference>
<evidence type="ECO:0000313" key="5">
    <source>
        <dbReference type="Proteomes" id="UP001231616"/>
    </source>
</evidence>
<sequence length="537" mass="59885">MKYLIPKLKLVGCMVAAGWLSVGVAEQVTPTDLLIPELVAQSLEAFDTPGMSVAVVHQGDVVHLAGYGYRELEGELPVTAETYFRLASASKAFTAASVAMLVDDGKLNWDDKVVDYLPEFRLQDPWVTTEFTIRDLLSHRSGLVGGAGDSMIWPEPSGFSRQEVIHNLRYLTPEFSFRSNYGYSNVFYITAAELVARVAEQPWEDYIAERLFQPLGMDCYAGDMPDSALGNRALGYGRRGGVFFDIPRNSINGQGQMSAAAGGLVCSAADMSKWLQFLLQQYQQNTAEKSVFSRQQLLQMWSPNTLMGVTTRTQELHQTSFSAYGLGWRMQDMHGYKVVHHTGTLSGYQAYVALVPDLQLGVVVLNNGSDSGARTAVVQSILDAYLPAEEARDWVAFLQQERQEREQRLAQRKPDLPVGTGEVLLPLQAYSGYFADRWFGGIDIQQTTEGLRFRSVRMLNKVGMMEPFADHSFVIRWDDPNVAADTLIRFQLDARRQVTGFELLPHRVQVGARHAYRDMAFYKVGNEPPAAEQSGDD</sequence>
<dbReference type="PANTHER" id="PTHR46825">
    <property type="entry name" value="D-ALANYL-D-ALANINE-CARBOXYPEPTIDASE/ENDOPEPTIDASE AMPH"/>
    <property type="match status" value="1"/>
</dbReference>
<feature type="domain" description="Beta-lactamase-related" evidence="2">
    <location>
        <begin position="39"/>
        <end position="374"/>
    </location>
</feature>
<evidence type="ECO:0000259" key="3">
    <source>
        <dbReference type="Pfam" id="PF11954"/>
    </source>
</evidence>
<dbReference type="Gene3D" id="3.40.710.10">
    <property type="entry name" value="DD-peptidase/beta-lactamase superfamily"/>
    <property type="match status" value="1"/>
</dbReference>
<name>A0ABT9H261_9GAMM</name>
<accession>A0ABT9H261</accession>